<comment type="subcellular location">
    <subcellularLocation>
        <location evidence="1">Nucleus</location>
    </subcellularLocation>
</comment>
<dbReference type="Gene3D" id="3.30.160.60">
    <property type="entry name" value="Classic Zinc Finger"/>
    <property type="match status" value="2"/>
</dbReference>
<feature type="region of interest" description="Disordered" evidence="9">
    <location>
        <begin position="117"/>
        <end position="153"/>
    </location>
</feature>
<dbReference type="SUPFAM" id="SSF57667">
    <property type="entry name" value="beta-beta-alpha zinc fingers"/>
    <property type="match status" value="3"/>
</dbReference>
<comment type="caution">
    <text evidence="12">The sequence shown here is derived from an EMBL/GenBank/DDBJ whole genome shotgun (WGS) entry which is preliminary data.</text>
</comment>
<feature type="domain" description="C2H2-type" evidence="10">
    <location>
        <begin position="479"/>
        <end position="503"/>
    </location>
</feature>
<evidence type="ECO:0000256" key="8">
    <source>
        <dbReference type="PROSITE-ProRule" id="PRU01263"/>
    </source>
</evidence>
<dbReference type="EMBL" id="CAVLGL010000082">
    <property type="protein sequence ID" value="CAK1587553.1"/>
    <property type="molecule type" value="Genomic_DNA"/>
</dbReference>
<dbReference type="Pfam" id="PF00096">
    <property type="entry name" value="zf-C2H2"/>
    <property type="match status" value="2"/>
</dbReference>
<dbReference type="GO" id="GO:0008270">
    <property type="term" value="F:zinc ion binding"/>
    <property type="evidence" value="ECO:0007669"/>
    <property type="project" value="UniProtKB-UniRule"/>
</dbReference>
<accession>A0AAV1KY08</accession>
<dbReference type="GO" id="GO:0010468">
    <property type="term" value="P:regulation of gene expression"/>
    <property type="evidence" value="ECO:0007669"/>
    <property type="project" value="TreeGrafter"/>
</dbReference>
<feature type="binding site" evidence="8">
    <location>
        <position position="18"/>
    </location>
    <ligand>
        <name>Zn(2+)</name>
        <dbReference type="ChEBI" id="CHEBI:29105"/>
    </ligand>
</feature>
<evidence type="ECO:0000256" key="6">
    <source>
        <dbReference type="ARBA" id="ARBA00023242"/>
    </source>
</evidence>
<dbReference type="InterPro" id="IPR050331">
    <property type="entry name" value="Zinc_finger"/>
</dbReference>
<keyword evidence="5 8" id="KW-0862">Zinc</keyword>
<organism evidence="12 13">
    <name type="scientific">Parnassius mnemosyne</name>
    <name type="common">clouded apollo</name>
    <dbReference type="NCBI Taxonomy" id="213953"/>
    <lineage>
        <taxon>Eukaryota</taxon>
        <taxon>Metazoa</taxon>
        <taxon>Ecdysozoa</taxon>
        <taxon>Arthropoda</taxon>
        <taxon>Hexapoda</taxon>
        <taxon>Insecta</taxon>
        <taxon>Pterygota</taxon>
        <taxon>Neoptera</taxon>
        <taxon>Endopterygota</taxon>
        <taxon>Lepidoptera</taxon>
        <taxon>Glossata</taxon>
        <taxon>Ditrysia</taxon>
        <taxon>Papilionoidea</taxon>
        <taxon>Papilionidae</taxon>
        <taxon>Parnassiinae</taxon>
        <taxon>Parnassini</taxon>
        <taxon>Parnassius</taxon>
        <taxon>Driopa</taxon>
    </lineage>
</organism>
<dbReference type="SMART" id="SM00868">
    <property type="entry name" value="zf-AD"/>
    <property type="match status" value="1"/>
</dbReference>
<evidence type="ECO:0000313" key="13">
    <source>
        <dbReference type="Proteomes" id="UP001314205"/>
    </source>
</evidence>
<feature type="compositionally biased region" description="Basic and acidic residues" evidence="9">
    <location>
        <begin position="117"/>
        <end position="142"/>
    </location>
</feature>
<dbReference type="PANTHER" id="PTHR16515">
    <property type="entry name" value="PR DOMAIN ZINC FINGER PROTEIN"/>
    <property type="match status" value="1"/>
</dbReference>
<dbReference type="InterPro" id="IPR036236">
    <property type="entry name" value="Znf_C2H2_sf"/>
</dbReference>
<evidence type="ECO:0000256" key="7">
    <source>
        <dbReference type="PROSITE-ProRule" id="PRU00042"/>
    </source>
</evidence>
<feature type="binding site" evidence="8">
    <location>
        <position position="71"/>
    </location>
    <ligand>
        <name>Zn(2+)</name>
        <dbReference type="ChEBI" id="CHEBI:29105"/>
    </ligand>
</feature>
<keyword evidence="4 7" id="KW-0863">Zinc-finger</keyword>
<evidence type="ECO:0000259" key="10">
    <source>
        <dbReference type="PROSITE" id="PS50157"/>
    </source>
</evidence>
<dbReference type="PROSITE" id="PS50157">
    <property type="entry name" value="ZINC_FINGER_C2H2_2"/>
    <property type="match status" value="3"/>
</dbReference>
<feature type="binding site" evidence="8">
    <location>
        <position position="68"/>
    </location>
    <ligand>
        <name>Zn(2+)</name>
        <dbReference type="ChEBI" id="CHEBI:29105"/>
    </ligand>
</feature>
<dbReference type="InterPro" id="IPR012934">
    <property type="entry name" value="Znf_AD"/>
</dbReference>
<feature type="region of interest" description="Disordered" evidence="9">
    <location>
        <begin position="200"/>
        <end position="219"/>
    </location>
</feature>
<dbReference type="GO" id="GO:0005634">
    <property type="term" value="C:nucleus"/>
    <property type="evidence" value="ECO:0007669"/>
    <property type="project" value="UniProtKB-SubCell"/>
</dbReference>
<proteinExistence type="predicted"/>
<gene>
    <name evidence="12" type="ORF">PARMNEM_LOCUS8334</name>
</gene>
<evidence type="ECO:0000313" key="12">
    <source>
        <dbReference type="EMBL" id="CAK1587553.1"/>
    </source>
</evidence>
<dbReference type="Pfam" id="PF07776">
    <property type="entry name" value="zf-AD"/>
    <property type="match status" value="1"/>
</dbReference>
<keyword evidence="6" id="KW-0539">Nucleus</keyword>
<keyword evidence="3" id="KW-0677">Repeat</keyword>
<evidence type="ECO:0000256" key="2">
    <source>
        <dbReference type="ARBA" id="ARBA00022723"/>
    </source>
</evidence>
<keyword evidence="13" id="KW-1185">Reference proteome</keyword>
<feature type="domain" description="C2H2-type" evidence="10">
    <location>
        <begin position="451"/>
        <end position="479"/>
    </location>
</feature>
<keyword evidence="2 8" id="KW-0479">Metal-binding</keyword>
<reference evidence="12 13" key="1">
    <citation type="submission" date="2023-11" db="EMBL/GenBank/DDBJ databases">
        <authorList>
            <person name="Hedman E."/>
            <person name="Englund M."/>
            <person name="Stromberg M."/>
            <person name="Nyberg Akerstrom W."/>
            <person name="Nylinder S."/>
            <person name="Jareborg N."/>
            <person name="Kallberg Y."/>
            <person name="Kronander E."/>
        </authorList>
    </citation>
    <scope>NUCLEOTIDE SEQUENCE [LARGE SCALE GENOMIC DNA]</scope>
</reference>
<protein>
    <submittedName>
        <fullName evidence="12">Uncharacterized protein</fullName>
    </submittedName>
</protein>
<dbReference type="InterPro" id="IPR013087">
    <property type="entry name" value="Znf_C2H2_type"/>
</dbReference>
<feature type="domain" description="ZAD" evidence="11">
    <location>
        <begin position="13"/>
        <end position="95"/>
    </location>
</feature>
<dbReference type="PROSITE" id="PS51915">
    <property type="entry name" value="ZAD"/>
    <property type="match status" value="1"/>
</dbReference>
<name>A0AAV1KY08_9NEOP</name>
<dbReference type="PROSITE" id="PS00028">
    <property type="entry name" value="ZINC_FINGER_C2H2_1"/>
    <property type="match status" value="5"/>
</dbReference>
<feature type="domain" description="C2H2-type" evidence="10">
    <location>
        <begin position="364"/>
        <end position="392"/>
    </location>
</feature>
<evidence type="ECO:0000256" key="9">
    <source>
        <dbReference type="SAM" id="MobiDB-lite"/>
    </source>
</evidence>
<evidence type="ECO:0000256" key="4">
    <source>
        <dbReference type="ARBA" id="ARBA00022771"/>
    </source>
</evidence>
<feature type="binding site" evidence="8">
    <location>
        <position position="15"/>
    </location>
    <ligand>
        <name>Zn(2+)</name>
        <dbReference type="ChEBI" id="CHEBI:29105"/>
    </ligand>
</feature>
<dbReference type="PANTHER" id="PTHR16515:SF66">
    <property type="entry name" value="C2H2-TYPE DOMAIN-CONTAINING PROTEIN"/>
    <property type="match status" value="1"/>
</dbReference>
<dbReference type="Pfam" id="PF13912">
    <property type="entry name" value="zf-C2H2_6"/>
    <property type="match status" value="1"/>
</dbReference>
<dbReference type="SMART" id="SM00355">
    <property type="entry name" value="ZnF_C2H2"/>
    <property type="match status" value="7"/>
</dbReference>
<evidence type="ECO:0000259" key="11">
    <source>
        <dbReference type="PROSITE" id="PS51915"/>
    </source>
</evidence>
<dbReference type="AlphaFoldDB" id="A0AAV1KY08"/>
<evidence type="ECO:0000256" key="5">
    <source>
        <dbReference type="ARBA" id="ARBA00022833"/>
    </source>
</evidence>
<evidence type="ECO:0000256" key="1">
    <source>
        <dbReference type="ARBA" id="ARBA00004123"/>
    </source>
</evidence>
<dbReference type="Proteomes" id="UP001314205">
    <property type="component" value="Unassembled WGS sequence"/>
</dbReference>
<sequence length="503" mass="57618">MAAKTSDWRPGPTVCRCCLAEGCYKDISTEYFWMGKREVYAEMLAETFDLSIAYSQSGGPNSNSRLICEPCISRLRDAADFKRQVVECEKMFLQHLDPSSSSLSAIEITAEEVEEEKELKIEQVKEEKLGSDEDFDDGPHFGDDDDDDLDDQPLTKLASKLPKKESVDLLDLIDNAKVAEKRKSTVKVKATPIKKVKLKKETKASASKAKPEKKKKEECDPVRRNAEMLIKYTSASPFRVSVKSIMCVYCGDMFEDPEEFRAHMVRDHEKFRVNMAFARLPKSEYVKIDITDMCCRICLKEYKNLLAIGAHLRDAHAKDVCIDSPLGVMPYLLDKDKWNCAVCGKNLPSLLHLNKHTITHFLSYVCEICGKSYIASTGLLTHVRSKHEDEYKAYCKRCQVIFPSMKAKQIHKRTDKRCMTHCCPECPERFPSYEYKQKHMVEAHGMSQKEYSCPQCPLTFNYRQAFYGHFKKSHSADCIVCMQCGHKFSSMSKLNRHMKKHGT</sequence>
<evidence type="ECO:0000256" key="3">
    <source>
        <dbReference type="ARBA" id="ARBA00022737"/>
    </source>
</evidence>